<dbReference type="SUPFAM" id="SSF49764">
    <property type="entry name" value="HSP20-like chaperones"/>
    <property type="match status" value="1"/>
</dbReference>
<dbReference type="InterPro" id="IPR006597">
    <property type="entry name" value="Sel1-like"/>
</dbReference>
<keyword evidence="6" id="KW-1185">Reference proteome</keyword>
<accession>A0ABQ8Y883</accession>
<proteinExistence type="inferred from homology"/>
<dbReference type="InterPro" id="IPR050767">
    <property type="entry name" value="Sel1_AlgK"/>
</dbReference>
<comment type="caution">
    <text evidence="5">The sequence shown here is derived from an EMBL/GenBank/DDBJ whole genome shotgun (WGS) entry which is preliminary data.</text>
</comment>
<evidence type="ECO:0000313" key="6">
    <source>
        <dbReference type="Proteomes" id="UP001150062"/>
    </source>
</evidence>
<dbReference type="Gene3D" id="1.25.40.10">
    <property type="entry name" value="Tetratricopeptide repeat domain"/>
    <property type="match status" value="1"/>
</dbReference>
<feature type="domain" description="CS" evidence="4">
    <location>
        <begin position="3"/>
        <end position="91"/>
    </location>
</feature>
<name>A0ABQ8Y883_9EUKA</name>
<dbReference type="Pfam" id="PF08238">
    <property type="entry name" value="Sel1"/>
    <property type="match status" value="4"/>
</dbReference>
<protein>
    <submittedName>
        <fullName evidence="5">Erad-associated e3 ubiquitin-protein ligase component-related</fullName>
    </submittedName>
</protein>
<evidence type="ECO:0000259" key="4">
    <source>
        <dbReference type="PROSITE" id="PS51203"/>
    </source>
</evidence>
<dbReference type="PANTHER" id="PTHR11102">
    <property type="entry name" value="SEL-1-LIKE PROTEIN"/>
    <property type="match status" value="1"/>
</dbReference>
<dbReference type="InterPro" id="IPR008978">
    <property type="entry name" value="HSP20-like_chaperone"/>
</dbReference>
<evidence type="ECO:0000256" key="1">
    <source>
        <dbReference type="ARBA" id="ARBA00038101"/>
    </source>
</evidence>
<keyword evidence="3" id="KW-0472">Membrane</keyword>
<dbReference type="InterPro" id="IPR007052">
    <property type="entry name" value="CS_dom"/>
</dbReference>
<dbReference type="SMART" id="SM00671">
    <property type="entry name" value="SEL1"/>
    <property type="match status" value="3"/>
</dbReference>
<dbReference type="SUPFAM" id="SSF81901">
    <property type="entry name" value="HCP-like"/>
    <property type="match status" value="1"/>
</dbReference>
<evidence type="ECO:0000313" key="5">
    <source>
        <dbReference type="EMBL" id="KAJ6241018.1"/>
    </source>
</evidence>
<dbReference type="Proteomes" id="UP001150062">
    <property type="component" value="Unassembled WGS sequence"/>
</dbReference>
<feature type="transmembrane region" description="Helical" evidence="3">
    <location>
        <begin position="341"/>
        <end position="360"/>
    </location>
</feature>
<reference evidence="5" key="1">
    <citation type="submission" date="2022-08" db="EMBL/GenBank/DDBJ databases">
        <title>Novel sulfate-reducing endosymbionts in the free-living metamonad Anaeramoeba.</title>
        <authorList>
            <person name="Jerlstrom-Hultqvist J."/>
            <person name="Cepicka I."/>
            <person name="Gallot-Lavallee L."/>
            <person name="Salas-Leiva D."/>
            <person name="Curtis B.A."/>
            <person name="Zahonova K."/>
            <person name="Pipaliya S."/>
            <person name="Dacks J."/>
            <person name="Roger A.J."/>
        </authorList>
    </citation>
    <scope>NUCLEOTIDE SEQUENCE</scope>
    <source>
        <strain evidence="5">Schooner1</strain>
    </source>
</reference>
<dbReference type="Gene3D" id="2.60.40.790">
    <property type="match status" value="1"/>
</dbReference>
<dbReference type="Pfam" id="PF04969">
    <property type="entry name" value="CS"/>
    <property type="match status" value="1"/>
</dbReference>
<feature type="region of interest" description="Disordered" evidence="2">
    <location>
        <begin position="298"/>
        <end position="329"/>
    </location>
</feature>
<dbReference type="PANTHER" id="PTHR11102:SF147">
    <property type="entry name" value="SEL1L ADAPTOR SUBUNIT OF ERAD E3 UBIQUITIN LIGASE"/>
    <property type="match status" value="1"/>
</dbReference>
<organism evidence="5 6">
    <name type="scientific">Anaeramoeba flamelloides</name>
    <dbReference type="NCBI Taxonomy" id="1746091"/>
    <lineage>
        <taxon>Eukaryota</taxon>
        <taxon>Metamonada</taxon>
        <taxon>Anaeramoebidae</taxon>
        <taxon>Anaeramoeba</taxon>
    </lineage>
</organism>
<dbReference type="PROSITE" id="PS51203">
    <property type="entry name" value="CS"/>
    <property type="match status" value="1"/>
</dbReference>
<dbReference type="EMBL" id="JAOAOG010000197">
    <property type="protein sequence ID" value="KAJ6241018.1"/>
    <property type="molecule type" value="Genomic_DNA"/>
</dbReference>
<keyword evidence="3" id="KW-1133">Transmembrane helix</keyword>
<dbReference type="InterPro" id="IPR011990">
    <property type="entry name" value="TPR-like_helical_dom_sf"/>
</dbReference>
<keyword evidence="3" id="KW-0812">Transmembrane</keyword>
<evidence type="ECO:0000256" key="2">
    <source>
        <dbReference type="SAM" id="MobiDB-lite"/>
    </source>
</evidence>
<feature type="compositionally biased region" description="Basic and acidic residues" evidence="2">
    <location>
        <begin position="309"/>
        <end position="322"/>
    </location>
</feature>
<evidence type="ECO:0000256" key="3">
    <source>
        <dbReference type="SAM" id="Phobius"/>
    </source>
</evidence>
<sequence>MASKPNYYRFHDTKSLAQIEFSLPNDIKSDEDLLIEMTNNSLKINNKKGKLLMCGKLFRNIDPEESIIHVEGSKLFISLHKHTKEVWPVPIRSKLDDEIDAHSAWLLLNNIIRKGERKEAFQLLKTAADDIHLPSILTIIKSYFQGSIDFDLKEDKSKGFYYLKKYADFSLDKKYLYLTASCYENGDGTGIDFERASYYYQLAYKEGDIDSLFDLGLLYYKGGHNLDQDYNEAKRLWNISASTHKNTQALFNLGHMQMEGKGFNKDPVQGKKIMNFACEEDEEIGISQSLEEKIELEINPPLQEEQEREMETKMEREREREKKKSKKKKDITDKPFWKSKYFIIGVGSAVVCTVGTLIVLKNKRKRVIKKKKKFLFW</sequence>
<gene>
    <name evidence="5" type="ORF">M0813_23667</name>
</gene>
<comment type="similarity">
    <text evidence="1">Belongs to the sel-1 family.</text>
</comment>